<reference evidence="1 2" key="1">
    <citation type="journal article" date="2015" name="Parasit. Vectors">
        <title>Draft genome of the scabies mite.</title>
        <authorList>
            <person name="Rider S.D.Jr."/>
            <person name="Morgan M.S."/>
            <person name="Arlian L.G."/>
        </authorList>
    </citation>
    <scope>NUCLEOTIDE SEQUENCE [LARGE SCALE GENOMIC DNA]</scope>
    <source>
        <strain evidence="1">Arlian Lab</strain>
    </source>
</reference>
<evidence type="ECO:0000313" key="2">
    <source>
        <dbReference type="Proteomes" id="UP000616769"/>
    </source>
</evidence>
<accession>A0A131ZUW8</accession>
<name>A0A131ZUW8_SARSC</name>
<proteinExistence type="predicted"/>
<protein>
    <submittedName>
        <fullName evidence="1">Uncharacterized protein</fullName>
    </submittedName>
</protein>
<organism evidence="1 2">
    <name type="scientific">Sarcoptes scabiei</name>
    <name type="common">Itch mite</name>
    <name type="synonym">Acarus scabiei</name>
    <dbReference type="NCBI Taxonomy" id="52283"/>
    <lineage>
        <taxon>Eukaryota</taxon>
        <taxon>Metazoa</taxon>
        <taxon>Ecdysozoa</taxon>
        <taxon>Arthropoda</taxon>
        <taxon>Chelicerata</taxon>
        <taxon>Arachnida</taxon>
        <taxon>Acari</taxon>
        <taxon>Acariformes</taxon>
        <taxon>Sarcoptiformes</taxon>
        <taxon>Astigmata</taxon>
        <taxon>Psoroptidia</taxon>
        <taxon>Sarcoptoidea</taxon>
        <taxon>Sarcoptidae</taxon>
        <taxon>Sarcoptinae</taxon>
        <taxon>Sarcoptes</taxon>
    </lineage>
</organism>
<comment type="caution">
    <text evidence="1">The sequence shown here is derived from an EMBL/GenBank/DDBJ whole genome shotgun (WGS) entry which is preliminary data.</text>
</comment>
<dbReference type="VEuPathDB" id="VectorBase:SSCA002321"/>
<dbReference type="Proteomes" id="UP000616769">
    <property type="component" value="Unassembled WGS sequence"/>
</dbReference>
<dbReference type="EMBL" id="JXLN01002368">
    <property type="protein sequence ID" value="KPM02602.1"/>
    <property type="molecule type" value="Genomic_DNA"/>
</dbReference>
<gene>
    <name evidence="1" type="ORF">QR98_0010180</name>
</gene>
<dbReference type="AlphaFoldDB" id="A0A131ZUW8"/>
<evidence type="ECO:0000313" key="1">
    <source>
        <dbReference type="EMBL" id="KPM02602.1"/>
    </source>
</evidence>
<sequence length="66" mass="6945">MELIEVVVGVNEDDGDDECDVVIGAIGIDVDNGKEGDIDNEDGDDELAGERRNEGGCCCAIDVCNE</sequence>